<feature type="transmembrane region" description="Helical" evidence="1">
    <location>
        <begin position="95"/>
        <end position="121"/>
    </location>
</feature>
<feature type="transmembrane region" description="Helical" evidence="1">
    <location>
        <begin position="15"/>
        <end position="44"/>
    </location>
</feature>
<name>A0A2R6B6S3_9ARCH</name>
<feature type="transmembrane region" description="Helical" evidence="1">
    <location>
        <begin position="56"/>
        <end position="75"/>
    </location>
</feature>
<dbReference type="Proteomes" id="UP000241284">
    <property type="component" value="Unassembled WGS sequence"/>
</dbReference>
<evidence type="ECO:0000313" key="3">
    <source>
        <dbReference type="Proteomes" id="UP000241284"/>
    </source>
</evidence>
<feature type="transmembrane region" description="Helical" evidence="1">
    <location>
        <begin position="133"/>
        <end position="150"/>
    </location>
</feature>
<sequence length="172" mass="18559">MSAYVIFYVLRVRRYATLFAVLSVGLTTLYVFLLPTLPFGAFVLQAVRFLTPIQGAFALVFGVLLALLITLNVYLHSLGGGSLGAAPAGSILASLVNALCCTPIVPTVLGLIGGFSPFVYGLSPRVEYFFEEYYWLFYILSVAILLYAVVRVTGSVACCVPTAQVRGERDAN</sequence>
<evidence type="ECO:0000256" key="1">
    <source>
        <dbReference type="SAM" id="Phobius"/>
    </source>
</evidence>
<keyword evidence="1" id="KW-0472">Membrane</keyword>
<reference evidence="2 3" key="1">
    <citation type="submission" date="2017-04" db="EMBL/GenBank/DDBJ databases">
        <title>Novel microbial lineages endemic to geothermal iron-oxide mats fill important gaps in the evolutionary history of Archaea.</title>
        <authorList>
            <person name="Jay Z.J."/>
            <person name="Beam J.P."/>
            <person name="Dlakic M."/>
            <person name="Rusch D.B."/>
            <person name="Kozubal M.A."/>
            <person name="Inskeep W.P."/>
        </authorList>
    </citation>
    <scope>NUCLEOTIDE SEQUENCE [LARGE SCALE GENOMIC DNA]</scope>
    <source>
        <strain evidence="2">ECH_B_2</strain>
    </source>
</reference>
<gene>
    <name evidence="2" type="ORF">B9Q06_09365</name>
</gene>
<evidence type="ECO:0000313" key="2">
    <source>
        <dbReference type="EMBL" id="PSN94344.1"/>
    </source>
</evidence>
<protein>
    <submittedName>
        <fullName evidence="2">Uncharacterized protein</fullName>
    </submittedName>
</protein>
<organism evidence="2 3">
    <name type="scientific">Candidatus Marsarchaeota G2 archaeon ECH_B_2</name>
    <dbReference type="NCBI Taxonomy" id="1978160"/>
    <lineage>
        <taxon>Archaea</taxon>
        <taxon>Candidatus Marsarchaeota</taxon>
        <taxon>Candidatus Marsarchaeota group 2</taxon>
    </lineage>
</organism>
<keyword evidence="1" id="KW-0812">Transmembrane</keyword>
<dbReference type="EMBL" id="NEXH01000026">
    <property type="protein sequence ID" value="PSN94344.1"/>
    <property type="molecule type" value="Genomic_DNA"/>
</dbReference>
<proteinExistence type="predicted"/>
<comment type="caution">
    <text evidence="2">The sequence shown here is derived from an EMBL/GenBank/DDBJ whole genome shotgun (WGS) entry which is preliminary data.</text>
</comment>
<accession>A0A2R6B6S3</accession>
<keyword evidence="1" id="KW-1133">Transmembrane helix</keyword>
<dbReference type="AlphaFoldDB" id="A0A2R6B6S3"/>